<protein>
    <submittedName>
        <fullName evidence="2">Armadillo repeat-containing protein</fullName>
    </submittedName>
</protein>
<evidence type="ECO:0000313" key="1">
    <source>
        <dbReference type="Proteomes" id="UP000887580"/>
    </source>
</evidence>
<evidence type="ECO:0000313" key="2">
    <source>
        <dbReference type="WBParaSite" id="PS1159_v2.g24744.t1"/>
    </source>
</evidence>
<organism evidence="1 2">
    <name type="scientific">Panagrolaimus sp. PS1159</name>
    <dbReference type="NCBI Taxonomy" id="55785"/>
    <lineage>
        <taxon>Eukaryota</taxon>
        <taxon>Metazoa</taxon>
        <taxon>Ecdysozoa</taxon>
        <taxon>Nematoda</taxon>
        <taxon>Chromadorea</taxon>
        <taxon>Rhabditida</taxon>
        <taxon>Tylenchina</taxon>
        <taxon>Panagrolaimomorpha</taxon>
        <taxon>Panagrolaimoidea</taxon>
        <taxon>Panagrolaimidae</taxon>
        <taxon>Panagrolaimus</taxon>
    </lineage>
</organism>
<reference evidence="2" key="1">
    <citation type="submission" date="2022-11" db="UniProtKB">
        <authorList>
            <consortium name="WormBaseParasite"/>
        </authorList>
    </citation>
    <scope>IDENTIFICATION</scope>
</reference>
<name>A0AC35G9P9_9BILA</name>
<dbReference type="WBParaSite" id="PS1159_v2.g24744.t1">
    <property type="protein sequence ID" value="PS1159_v2.g24744.t1"/>
    <property type="gene ID" value="PS1159_v2.g24744"/>
</dbReference>
<sequence>MDYTNYGNNVNINNNNNNGNNTEAGYNKSFGYPSGSRTAESGPLSRFRQNHGYENTSPTMSNEINRNYQSQERAEMFLNSNYFPNYSSGGSRPESVMSNFSTFSVATNMSEISVITDISQFSTHIGGDSSGGMIYQNHNTYPPSSFSSYERQSNASMLQPNEYLENLRLEIEKGDINCNEKLLEAKARAKSQCFELVSSEILTKFVRTLFLQLYHQNLPKNRDYKIIGNIISVLYYLLHNNNIQTQKLGRAKSAIINFLRKNEKAAVTLLLDVLQTDLGFEFKKLLINFINTIIHVTKTSSKIKSVIQNHPNIIPTYLTFIQCDHKNIYSISMDTLTRIIAHSNLLKTQFMEQNGIKIVLNIIANENQEKILFRAAELLLCSLQTNNDNITTRFIKLNGIDICSRLLDHGSSRLLIKLVECIGSVCDKVSKTNFDPTESFQHLIKLIGSQDHNLESKVVGCLGNMISNNNRSKKLLCDLNVPTILLRAIVCFTDPGALIYPKTKTELLDNILFVLQLLTAISVPPEIKNVAIFQIINYGGKIWERWFMFFIEHEQIYIVNRAILIVYNVLMQVNHIGLNINENISAFKGLVEVLFLRVYQAVKLLNPGDQQTLTKIWNESRLFEPNANLCPTPEEYEKQQKSIKHLLSRSLKLLRVLINDTEAKQILASKIILFEPNANLCPTPEEYEKHQKSIKHLLLRSLKLLRVLINDTEAKQILATKIMLQRDFPINYILAFTTNLEVCESMFAIAAALLQFKPEFIHLWLTKELDSIYLNALPFCKDNPELNKSVTAFCDTINNIRQQQSYLRQFHR</sequence>
<dbReference type="Proteomes" id="UP000887580">
    <property type="component" value="Unplaced"/>
</dbReference>
<accession>A0AC35G9P9</accession>
<proteinExistence type="predicted"/>